<dbReference type="SUPFAM" id="SSF54495">
    <property type="entry name" value="UBC-like"/>
    <property type="match status" value="1"/>
</dbReference>
<keyword evidence="2" id="KW-1185">Reference proteome</keyword>
<dbReference type="PANTHER" id="PTHR34958:SF1">
    <property type="entry name" value="ARMADILLO-LIKE HELICAL DOMAIN-CONTAINING PROTEIN"/>
    <property type="match status" value="1"/>
</dbReference>
<dbReference type="PANTHER" id="PTHR34958">
    <property type="entry name" value="CONDITIONAL LOSS-OF-GROWTH 1"/>
    <property type="match status" value="1"/>
</dbReference>
<comment type="caution">
    <text evidence="1">The sequence shown here is derived from an EMBL/GenBank/DDBJ whole genome shotgun (WGS) entry which is preliminary data.</text>
</comment>
<dbReference type="Gene3D" id="3.10.110.10">
    <property type="entry name" value="Ubiquitin Conjugating Enzyme"/>
    <property type="match status" value="1"/>
</dbReference>
<sequence>MCTGEQQPLRLNPVEVGEVIAAVCSEPSSSTANLMTVSSKFSNNSRKPSMDVAVSVLVKLVIDMYVLDSGTAAPLTLSMLEEMLNSPRLVSKARAFDLILNLGVHAHLLEPLVPGDGSTIEEEYSQDPYFDNEVQLATQGKRKPDYFKKMGNSSAIENFEIWILSILYVILLHLVQNFTMVFSVTVSELMKEHFLHGEVHVSTYSSYPGYSMLGGFKEAAISNCTLMMEEKEESVWASALSCLLYFVCDRRQIRRSRLKGLDIRVIKMLVQISRRNSWAELLHCKLICMLTNMFYQVPDGSAEAVSNTPLFLVEQVVLLADAPEALHISVKLGVEGIGELLRRSISAALSRYPNTDQLNMFKRSSSKGRKKKNPSQSLVVDVTDSILACTLFITVDPAKAGSRLHPRKIPETWASTSILAKLVAMDDGIRNGGQMDGWDVLDGGFFNAIMTLPQNYPQSANIYPDGKVCISILHPPGDDPNVYELASEHWSAVHTEGQKLDPLSLSLFLDVTEESGSAGQNGEKIE</sequence>
<evidence type="ECO:0000313" key="2">
    <source>
        <dbReference type="Proteomes" id="UP001642360"/>
    </source>
</evidence>
<proteinExistence type="predicted"/>
<name>A0ABC8TJI9_9AQUA</name>
<protein>
    <submittedName>
        <fullName evidence="1">Uncharacterized protein</fullName>
    </submittedName>
</protein>
<gene>
    <name evidence="1" type="ORF">ILEXP_LOCUS39091</name>
</gene>
<dbReference type="AlphaFoldDB" id="A0ABC8TJI9"/>
<organism evidence="1 2">
    <name type="scientific">Ilex paraguariensis</name>
    <name type="common">yerba mate</name>
    <dbReference type="NCBI Taxonomy" id="185542"/>
    <lineage>
        <taxon>Eukaryota</taxon>
        <taxon>Viridiplantae</taxon>
        <taxon>Streptophyta</taxon>
        <taxon>Embryophyta</taxon>
        <taxon>Tracheophyta</taxon>
        <taxon>Spermatophyta</taxon>
        <taxon>Magnoliopsida</taxon>
        <taxon>eudicotyledons</taxon>
        <taxon>Gunneridae</taxon>
        <taxon>Pentapetalae</taxon>
        <taxon>asterids</taxon>
        <taxon>campanulids</taxon>
        <taxon>Aquifoliales</taxon>
        <taxon>Aquifoliaceae</taxon>
        <taxon>Ilex</taxon>
    </lineage>
</organism>
<dbReference type="InterPro" id="IPR016135">
    <property type="entry name" value="UBQ-conjugating_enzyme/RWD"/>
</dbReference>
<dbReference type="EMBL" id="CAUOFW020005331">
    <property type="protein sequence ID" value="CAK9169622.1"/>
    <property type="molecule type" value="Genomic_DNA"/>
</dbReference>
<accession>A0ABC8TJI9</accession>
<reference evidence="1 2" key="1">
    <citation type="submission" date="2024-02" db="EMBL/GenBank/DDBJ databases">
        <authorList>
            <person name="Vignale AGUSTIN F."/>
            <person name="Sosa J E."/>
            <person name="Modenutti C."/>
        </authorList>
    </citation>
    <scope>NUCLEOTIDE SEQUENCE [LARGE SCALE GENOMIC DNA]</scope>
</reference>
<evidence type="ECO:0000313" key="1">
    <source>
        <dbReference type="EMBL" id="CAK9169622.1"/>
    </source>
</evidence>
<dbReference type="Proteomes" id="UP001642360">
    <property type="component" value="Unassembled WGS sequence"/>
</dbReference>